<proteinExistence type="predicted"/>
<evidence type="ECO:0000313" key="2">
    <source>
        <dbReference type="Proteomes" id="UP000028878"/>
    </source>
</evidence>
<keyword evidence="2" id="KW-1185">Reference proteome</keyword>
<gene>
    <name evidence="1" type="ORF">BN948_01732</name>
</gene>
<organism evidence="1 2">
    <name type="scientific">Hydrogenophaga intermedia</name>
    <dbReference type="NCBI Taxonomy" id="65786"/>
    <lineage>
        <taxon>Bacteria</taxon>
        <taxon>Pseudomonadati</taxon>
        <taxon>Pseudomonadota</taxon>
        <taxon>Betaproteobacteria</taxon>
        <taxon>Burkholderiales</taxon>
        <taxon>Comamonadaceae</taxon>
        <taxon>Hydrogenophaga</taxon>
    </lineage>
</organism>
<reference evidence="2" key="1">
    <citation type="submission" date="2014-02" db="EMBL/GenBank/DDBJ databases">
        <authorList>
            <person name="Gan H."/>
        </authorList>
    </citation>
    <scope>NUCLEOTIDE SEQUENCE [LARGE SCALE GENOMIC DNA]</scope>
    <source>
        <strain evidence="2">S1</strain>
    </source>
</reference>
<accession>A0A1L1PBA1</accession>
<evidence type="ECO:0000313" key="1">
    <source>
        <dbReference type="EMBL" id="CDN87312.1"/>
    </source>
</evidence>
<dbReference type="EMBL" id="CCAE010000010">
    <property type="protein sequence ID" value="CDN87312.1"/>
    <property type="molecule type" value="Genomic_DNA"/>
</dbReference>
<dbReference type="AlphaFoldDB" id="A0A1L1PBA1"/>
<reference evidence="2" key="2">
    <citation type="submission" date="2014-11" db="EMBL/GenBank/DDBJ databases">
        <title>Draft genome sequence of Hydrogenophaga intermedia S1.</title>
        <authorList>
            <person name="Gan H.M."/>
            <person name="Chew T.H."/>
            <person name="Stolz A."/>
        </authorList>
    </citation>
    <scope>NUCLEOTIDE SEQUENCE [LARGE SCALE GENOMIC DNA]</scope>
    <source>
        <strain evidence="2">S1</strain>
    </source>
</reference>
<dbReference type="Proteomes" id="UP000028878">
    <property type="component" value="Unassembled WGS sequence"/>
</dbReference>
<sequence>MSTKPAIPPVPVDPSRSKFDSALKESLETIMGRRDTRLKLLPPDADLPAVIAKVNEILRLLQ</sequence>
<protein>
    <submittedName>
        <fullName evidence="1">Uncharacterized protein</fullName>
    </submittedName>
</protein>
<name>A0A1L1PBA1_HYDIT</name>